<reference evidence="3" key="1">
    <citation type="submission" date="2016-08" db="EMBL/GenBank/DDBJ databases">
        <authorList>
            <person name="Seilhamer J.J."/>
        </authorList>
    </citation>
    <scope>NUCLEOTIDE SEQUENCE</scope>
    <source>
        <strain evidence="3">86-1</strain>
    </source>
</reference>
<evidence type="ECO:0000313" key="2">
    <source>
        <dbReference type="EMBL" id="SCM74908.1"/>
    </source>
</evidence>
<dbReference type="SUPFAM" id="SSF52833">
    <property type="entry name" value="Thioredoxin-like"/>
    <property type="match status" value="1"/>
</dbReference>
<accession>A0A212LCF0</accession>
<proteinExistence type="predicted"/>
<dbReference type="InterPro" id="IPR012336">
    <property type="entry name" value="Thioredoxin-like_fold"/>
</dbReference>
<evidence type="ECO:0000259" key="1">
    <source>
        <dbReference type="Pfam" id="PF13192"/>
    </source>
</evidence>
<gene>
    <name evidence="2" type="ORF">KL86DES1_22230</name>
    <name evidence="3" type="ORF">KL86DES1_22302</name>
</gene>
<dbReference type="AlphaFoldDB" id="A0A212LCF0"/>
<dbReference type="InterPro" id="IPR036249">
    <property type="entry name" value="Thioredoxin-like_sf"/>
</dbReference>
<sequence length="96" mass="9491">MEIKVFGPGCARCTETENLVKEVAAAKGGNITVQKVSDLKEMMAAGVMSTPAVTVDGVVKSTGKIPSKEEIAAWIDGAGGSAAPGASGGCCCGGKC</sequence>
<feature type="domain" description="Thioredoxin-like fold" evidence="1">
    <location>
        <begin position="1"/>
        <end position="75"/>
    </location>
</feature>
<dbReference type="EMBL" id="FMJC01000002">
    <property type="protein sequence ID" value="SCM74908.1"/>
    <property type="molecule type" value="Genomic_DNA"/>
</dbReference>
<dbReference type="PANTHER" id="PTHR36450:SF1">
    <property type="entry name" value="THIOREDOXIN"/>
    <property type="match status" value="1"/>
</dbReference>
<dbReference type="EMBL" id="FMJC01000002">
    <property type="protein sequence ID" value="SCM75029.1"/>
    <property type="molecule type" value="Genomic_DNA"/>
</dbReference>
<name>A0A212LCF0_9BACT</name>
<dbReference type="PANTHER" id="PTHR36450">
    <property type="entry name" value="THIOREDOXIN"/>
    <property type="match status" value="1"/>
</dbReference>
<evidence type="ECO:0000313" key="3">
    <source>
        <dbReference type="EMBL" id="SCM75029.1"/>
    </source>
</evidence>
<protein>
    <submittedName>
        <fullName evidence="3">Small redox-active disulfide protein 2</fullName>
    </submittedName>
</protein>
<dbReference type="Pfam" id="PF13192">
    <property type="entry name" value="Thioredoxin_3"/>
    <property type="match status" value="1"/>
</dbReference>
<organism evidence="3">
    <name type="scientific">uncultured Desulfovibrio sp</name>
    <dbReference type="NCBI Taxonomy" id="167968"/>
    <lineage>
        <taxon>Bacteria</taxon>
        <taxon>Pseudomonadati</taxon>
        <taxon>Thermodesulfobacteriota</taxon>
        <taxon>Desulfovibrionia</taxon>
        <taxon>Desulfovibrionales</taxon>
        <taxon>Desulfovibrionaceae</taxon>
        <taxon>Desulfovibrio</taxon>
        <taxon>environmental samples</taxon>
    </lineage>
</organism>
<dbReference type="Gene3D" id="3.40.30.10">
    <property type="entry name" value="Glutaredoxin"/>
    <property type="match status" value="1"/>
</dbReference>
<dbReference type="NCBIfam" id="TIGR00412">
    <property type="entry name" value="redox_disulf_2"/>
    <property type="match status" value="1"/>
</dbReference>
<dbReference type="InterPro" id="IPR005243">
    <property type="entry name" value="THIRX-like_proc"/>
</dbReference>
<dbReference type="RefSeq" id="WP_179981383.1">
    <property type="nucleotide sequence ID" value="NZ_LT608333.1"/>
</dbReference>